<comment type="cofactor">
    <cofactor evidence="1 11">
        <name>FAD</name>
        <dbReference type="ChEBI" id="CHEBI:57692"/>
    </cofactor>
</comment>
<dbReference type="PROSITE" id="PS51257">
    <property type="entry name" value="PROKAR_LIPOPROTEIN"/>
    <property type="match status" value="1"/>
</dbReference>
<evidence type="ECO:0000256" key="4">
    <source>
        <dbReference type="ARBA" id="ARBA00012173"/>
    </source>
</evidence>
<name>F3Z215_DESAF</name>
<evidence type="ECO:0000256" key="11">
    <source>
        <dbReference type="RuleBase" id="RU362049"/>
    </source>
</evidence>
<dbReference type="KEGG" id="daf:Desaf_2916"/>
<evidence type="ECO:0000259" key="12">
    <source>
        <dbReference type="Pfam" id="PF00890"/>
    </source>
</evidence>
<dbReference type="HOGENOM" id="CLU_014312_3_0_7"/>
<evidence type="ECO:0000256" key="6">
    <source>
        <dbReference type="ARBA" id="ARBA00022642"/>
    </source>
</evidence>
<dbReference type="RefSeq" id="WP_014260882.1">
    <property type="nucleotide sequence ID" value="NC_016629.1"/>
</dbReference>
<accession>F3Z215</accession>
<dbReference type="Gene3D" id="3.50.50.60">
    <property type="entry name" value="FAD/NAD(P)-binding domain"/>
    <property type="match status" value="1"/>
</dbReference>
<comment type="subcellular location">
    <subcellularLocation>
        <location evidence="11">Cytoplasm</location>
    </subcellularLocation>
</comment>
<protein>
    <recommendedName>
        <fullName evidence="4 10">L-aspartate oxidase</fullName>
        <ecNumber evidence="4 10">1.4.3.16</ecNumber>
    </recommendedName>
</protein>
<keyword evidence="14" id="KW-1185">Reference proteome</keyword>
<dbReference type="InterPro" id="IPR036188">
    <property type="entry name" value="FAD/NAD-bd_sf"/>
</dbReference>
<gene>
    <name evidence="13" type="ORF">Desaf_2916</name>
</gene>
<proteinExistence type="inferred from homology"/>
<organism evidence="13 14">
    <name type="scientific">Desulfocurvibacter africanus subsp. africanus str. Walvis Bay</name>
    <dbReference type="NCBI Taxonomy" id="690850"/>
    <lineage>
        <taxon>Bacteria</taxon>
        <taxon>Pseudomonadati</taxon>
        <taxon>Thermodesulfobacteriota</taxon>
        <taxon>Desulfovibrionia</taxon>
        <taxon>Desulfovibrionales</taxon>
        <taxon>Desulfovibrionaceae</taxon>
        <taxon>Desulfocurvibacter</taxon>
    </lineage>
</organism>
<dbReference type="PRINTS" id="PR00368">
    <property type="entry name" value="FADPNR"/>
</dbReference>
<comment type="similarity">
    <text evidence="3 11">Belongs to the FAD-dependent oxidoreductase 2 family. NadB subfamily.</text>
</comment>
<reference evidence="13 14" key="1">
    <citation type="journal article" date="2011" name="J. Bacteriol.">
        <title>Genome sequence of the mercury-methylating and pleomorphic Desulfovibrio africanus Strain Walvis Bay.</title>
        <authorList>
            <person name="Brown S.D."/>
            <person name="Wall J.D."/>
            <person name="Kucken A.M."/>
            <person name="Gilmour C.C."/>
            <person name="Podar M."/>
            <person name="Brandt C.C."/>
            <person name="Teshima H."/>
            <person name="Detter J.C."/>
            <person name="Han C.S."/>
            <person name="Land M.L."/>
            <person name="Lucas S."/>
            <person name="Han J."/>
            <person name="Pennacchio L."/>
            <person name="Nolan M."/>
            <person name="Pitluck S."/>
            <person name="Woyke T."/>
            <person name="Goodwin L."/>
            <person name="Palumbo A.V."/>
            <person name="Elias D.A."/>
        </authorList>
    </citation>
    <scope>NUCLEOTIDE SEQUENCE [LARGE SCALE GENOMIC DNA]</scope>
    <source>
        <strain evidence="13 14">Walvis Bay</strain>
    </source>
</reference>
<dbReference type="InterPro" id="IPR005288">
    <property type="entry name" value="NadB"/>
</dbReference>
<sequence>MSLERLSTQALVIGSGVAGCTAAFVLAEQGFQVTLITAGDELTRGNTVLAQGGIVYKGDNDSPHELERDILIAGWRHNYAKAVRHLAVKGPDAVRTILIDRLGVPFATHENGSFYLAREGGHSQARILHCADYTGKAIMESLVRAVQASPNIRVLSKRTAVDLLTTHHHATHLDFKYSLNNECAGAYVLDQDSGQVQTILADFTVLATGGCGQIFLHSTNSRGSIGSALAMGYRAGVKLMNVEYVQFHPTALFKRAERRFLISEAVRGEGARLVNADGQPFMQRYDKRGDLAPRDIVTRAIMEEMLRTGEESVYLDAAHYVGVDIAERFPTIFEKCMEAGIDIRRDPIPVVPAAHYFCGGLLTDLSGRTTLDRLYAVGECACTGVHGANRLASTSLLEGLLWGKQAGEDICRRLQKRSLISKKLKSAIPDWNPLGNQANEDPALIAQDWAFIRNTMWNYVGISRTTVRLRRAFEELRDLNKHLHDFYKETPISKSIVDLFHGCLAAYLITTQAMRNKHSLGCHHRKD</sequence>
<dbReference type="GO" id="GO:0005737">
    <property type="term" value="C:cytoplasm"/>
    <property type="evidence" value="ECO:0007669"/>
    <property type="project" value="UniProtKB-SubCell"/>
</dbReference>
<keyword evidence="8 11" id="KW-0560">Oxidoreductase</keyword>
<dbReference type="UniPathway" id="UPA00253">
    <property type="reaction ID" value="UER00326"/>
</dbReference>
<evidence type="ECO:0000256" key="3">
    <source>
        <dbReference type="ARBA" id="ARBA00008562"/>
    </source>
</evidence>
<dbReference type="PANTHER" id="PTHR42716">
    <property type="entry name" value="L-ASPARTATE OXIDASE"/>
    <property type="match status" value="1"/>
</dbReference>
<dbReference type="GO" id="GO:0034628">
    <property type="term" value="P:'de novo' NAD+ biosynthetic process from L-aspartate"/>
    <property type="evidence" value="ECO:0007669"/>
    <property type="project" value="TreeGrafter"/>
</dbReference>
<evidence type="ECO:0000256" key="9">
    <source>
        <dbReference type="ARBA" id="ARBA00048305"/>
    </source>
</evidence>
<dbReference type="EC" id="1.4.3.16" evidence="4 10"/>
<dbReference type="InterPro" id="IPR027477">
    <property type="entry name" value="Succ_DH/fumarate_Rdtase_cat_sf"/>
</dbReference>
<dbReference type="NCBIfam" id="TIGR00551">
    <property type="entry name" value="nadB"/>
    <property type="match status" value="1"/>
</dbReference>
<evidence type="ECO:0000256" key="5">
    <source>
        <dbReference type="ARBA" id="ARBA00022630"/>
    </source>
</evidence>
<evidence type="ECO:0000256" key="10">
    <source>
        <dbReference type="NCBIfam" id="TIGR00551"/>
    </source>
</evidence>
<dbReference type="FunFam" id="3.90.700.10:FF:000002">
    <property type="entry name" value="L-aspartate oxidase"/>
    <property type="match status" value="1"/>
</dbReference>
<keyword evidence="5 11" id="KW-0285">Flavoprotein</keyword>
<dbReference type="SUPFAM" id="SSF51905">
    <property type="entry name" value="FAD/NAD(P)-binding domain"/>
    <property type="match status" value="1"/>
</dbReference>
<dbReference type="InterPro" id="IPR037099">
    <property type="entry name" value="Fum_R/Succ_DH_flav-like_C_sf"/>
</dbReference>
<evidence type="ECO:0000256" key="1">
    <source>
        <dbReference type="ARBA" id="ARBA00001974"/>
    </source>
</evidence>
<dbReference type="Gene3D" id="3.90.700.10">
    <property type="entry name" value="Succinate dehydrogenase/fumarate reductase flavoprotein, catalytic domain"/>
    <property type="match status" value="1"/>
</dbReference>
<dbReference type="AlphaFoldDB" id="F3Z215"/>
<dbReference type="EMBL" id="CP003221">
    <property type="protein sequence ID" value="EGJ51224.1"/>
    <property type="molecule type" value="Genomic_DNA"/>
</dbReference>
<dbReference type="eggNOG" id="COG0029">
    <property type="taxonomic scope" value="Bacteria"/>
</dbReference>
<dbReference type="SUPFAM" id="SSF46977">
    <property type="entry name" value="Succinate dehydrogenase/fumarate reductase flavoprotein C-terminal domain"/>
    <property type="match status" value="1"/>
</dbReference>
<dbReference type="GO" id="GO:0008734">
    <property type="term" value="F:L-aspartate oxidase activity"/>
    <property type="evidence" value="ECO:0007669"/>
    <property type="project" value="UniProtKB-UniRule"/>
</dbReference>
<dbReference type="PANTHER" id="PTHR42716:SF2">
    <property type="entry name" value="L-ASPARTATE OXIDASE, CHLOROPLASTIC"/>
    <property type="match status" value="1"/>
</dbReference>
<keyword evidence="7 11" id="KW-0274">FAD</keyword>
<dbReference type="Pfam" id="PF00890">
    <property type="entry name" value="FAD_binding_2"/>
    <property type="match status" value="1"/>
</dbReference>
<dbReference type="Gene3D" id="1.20.58.100">
    <property type="entry name" value="Fumarate reductase/succinate dehydrogenase flavoprotein-like, C-terminal domain"/>
    <property type="match status" value="1"/>
</dbReference>
<feature type="domain" description="FAD-dependent oxidoreductase 2 FAD-binding" evidence="12">
    <location>
        <begin position="10"/>
        <end position="396"/>
    </location>
</feature>
<dbReference type="SUPFAM" id="SSF56425">
    <property type="entry name" value="Succinate dehydrogenase/fumarate reductase flavoprotein, catalytic domain"/>
    <property type="match status" value="1"/>
</dbReference>
<comment type="function">
    <text evidence="11">Catalyzes the oxidation of L-aspartate to iminoaspartate.</text>
</comment>
<comment type="catalytic activity">
    <reaction evidence="9">
        <text>L-aspartate + O2 = iminosuccinate + H2O2</text>
        <dbReference type="Rhea" id="RHEA:25876"/>
        <dbReference type="ChEBI" id="CHEBI:15379"/>
        <dbReference type="ChEBI" id="CHEBI:16240"/>
        <dbReference type="ChEBI" id="CHEBI:29991"/>
        <dbReference type="ChEBI" id="CHEBI:77875"/>
        <dbReference type="EC" id="1.4.3.16"/>
    </reaction>
    <physiologicalReaction direction="left-to-right" evidence="9">
        <dbReference type="Rhea" id="RHEA:25877"/>
    </physiologicalReaction>
</comment>
<evidence type="ECO:0000256" key="8">
    <source>
        <dbReference type="ARBA" id="ARBA00023002"/>
    </source>
</evidence>
<evidence type="ECO:0000313" key="14">
    <source>
        <dbReference type="Proteomes" id="UP000007844"/>
    </source>
</evidence>
<dbReference type="Proteomes" id="UP000007844">
    <property type="component" value="Chromosome"/>
</dbReference>
<dbReference type="STRING" id="690850.Desaf_2916"/>
<comment type="pathway">
    <text evidence="2 11">Cofactor biosynthesis; NAD(+) biosynthesis; iminoaspartate from L-aspartate (oxidase route): step 1/1.</text>
</comment>
<evidence type="ECO:0000256" key="2">
    <source>
        <dbReference type="ARBA" id="ARBA00004950"/>
    </source>
</evidence>
<dbReference type="InterPro" id="IPR003953">
    <property type="entry name" value="FAD-dep_OxRdtase_2_FAD-bd"/>
</dbReference>
<evidence type="ECO:0000256" key="7">
    <source>
        <dbReference type="ARBA" id="ARBA00022827"/>
    </source>
</evidence>
<evidence type="ECO:0000313" key="13">
    <source>
        <dbReference type="EMBL" id="EGJ51224.1"/>
    </source>
</evidence>
<keyword evidence="6 11" id="KW-0662">Pyridine nucleotide biosynthesis</keyword>